<evidence type="ECO:0008006" key="3">
    <source>
        <dbReference type="Google" id="ProtNLM"/>
    </source>
</evidence>
<protein>
    <recommendedName>
        <fullName evidence="3">Phage head-tail adapter protein</fullName>
    </recommendedName>
</protein>
<dbReference type="RefSeq" id="WP_107505780.1">
    <property type="nucleotide sequence ID" value="NZ_PYZL01000011.1"/>
</dbReference>
<accession>A0A2T4KJC3</accession>
<name>A0A2T4KJC3_9STAP</name>
<dbReference type="EMBL" id="PYZL01000011">
    <property type="protein sequence ID" value="PTE74129.1"/>
    <property type="molecule type" value="Genomic_DNA"/>
</dbReference>
<proteinExistence type="predicted"/>
<dbReference type="AlphaFoldDB" id="A0A2T4KJC3"/>
<sequence>MNKNYKPPKISSGDLRVPVTFFRMVENDGPFPGSKKKKEVFTTLCEVYESSTKDLEKTNGITGVHKITINFRNPHADYQINHSDTFELIYGLYENSTFKIIDFAPNSSNKEMIKVVGVANGD</sequence>
<reference evidence="1 2" key="1">
    <citation type="journal article" date="2016" name="Front. Microbiol.">
        <title>Comprehensive Phylogenetic Analysis of Bovine Non-aureus Staphylococci Species Based on Whole-Genome Sequencing.</title>
        <authorList>
            <person name="Naushad S."/>
            <person name="Barkema H.W."/>
            <person name="Luby C."/>
            <person name="Condas L.A."/>
            <person name="Nobrega D.B."/>
            <person name="Carson D.A."/>
            <person name="De Buck J."/>
        </authorList>
    </citation>
    <scope>NUCLEOTIDE SEQUENCE [LARGE SCALE GENOMIC DNA]</scope>
    <source>
        <strain evidence="1 2">SNUC 761</strain>
    </source>
</reference>
<evidence type="ECO:0000313" key="2">
    <source>
        <dbReference type="Proteomes" id="UP000242547"/>
    </source>
</evidence>
<gene>
    <name evidence="1" type="ORF">BUY44_03015</name>
</gene>
<dbReference type="Proteomes" id="UP000242547">
    <property type="component" value="Unassembled WGS sequence"/>
</dbReference>
<organism evidence="1 2">
    <name type="scientific">Staphylococcus devriesei</name>
    <dbReference type="NCBI Taxonomy" id="586733"/>
    <lineage>
        <taxon>Bacteria</taxon>
        <taxon>Bacillati</taxon>
        <taxon>Bacillota</taxon>
        <taxon>Bacilli</taxon>
        <taxon>Bacillales</taxon>
        <taxon>Staphylococcaceae</taxon>
        <taxon>Staphylococcus</taxon>
    </lineage>
</organism>
<evidence type="ECO:0000313" key="1">
    <source>
        <dbReference type="EMBL" id="PTE74129.1"/>
    </source>
</evidence>
<comment type="caution">
    <text evidence="1">The sequence shown here is derived from an EMBL/GenBank/DDBJ whole genome shotgun (WGS) entry which is preliminary data.</text>
</comment>